<evidence type="ECO:0000256" key="3">
    <source>
        <dbReference type="ARBA" id="ARBA00022471"/>
    </source>
</evidence>
<keyword evidence="3 6" id="KW-0713">Self-incompatibility</keyword>
<dbReference type="PANTHER" id="PTHR31232:SF155">
    <property type="entry name" value="PLANT SELF-INCOMPATIBILITY PROTEIN S1 FAMILY"/>
    <property type="match status" value="1"/>
</dbReference>
<dbReference type="EMBL" id="JADFTS010000001">
    <property type="protein sequence ID" value="KAF9624591.1"/>
    <property type="molecule type" value="Genomic_DNA"/>
</dbReference>
<keyword evidence="8" id="KW-1185">Reference proteome</keyword>
<accession>A0A835IW20</accession>
<organism evidence="7 8">
    <name type="scientific">Coptis chinensis</name>
    <dbReference type="NCBI Taxonomy" id="261450"/>
    <lineage>
        <taxon>Eukaryota</taxon>
        <taxon>Viridiplantae</taxon>
        <taxon>Streptophyta</taxon>
        <taxon>Embryophyta</taxon>
        <taxon>Tracheophyta</taxon>
        <taxon>Spermatophyta</taxon>
        <taxon>Magnoliopsida</taxon>
        <taxon>Ranunculales</taxon>
        <taxon>Ranunculaceae</taxon>
        <taxon>Coptidoideae</taxon>
        <taxon>Coptis</taxon>
    </lineage>
</organism>
<dbReference type="InterPro" id="IPR010264">
    <property type="entry name" value="Self-incomp_S1"/>
</dbReference>
<feature type="signal peptide" evidence="6">
    <location>
        <begin position="1"/>
        <end position="31"/>
    </location>
</feature>
<comment type="similarity">
    <text evidence="2 6">Belongs to the plant self-incompatibility (S1) protein family.</text>
</comment>
<evidence type="ECO:0000313" key="8">
    <source>
        <dbReference type="Proteomes" id="UP000631114"/>
    </source>
</evidence>
<comment type="caution">
    <text evidence="7">The sequence shown here is derived from an EMBL/GenBank/DDBJ whole genome shotgun (WGS) entry which is preliminary data.</text>
</comment>
<keyword evidence="5 6" id="KW-0732">Signal</keyword>
<evidence type="ECO:0000256" key="1">
    <source>
        <dbReference type="ARBA" id="ARBA00004613"/>
    </source>
</evidence>
<gene>
    <name evidence="7" type="ORF">IFM89_012013</name>
</gene>
<dbReference type="AlphaFoldDB" id="A0A835IW20"/>
<proteinExistence type="inferred from homology"/>
<dbReference type="GO" id="GO:0060320">
    <property type="term" value="P:rejection of self pollen"/>
    <property type="evidence" value="ECO:0007669"/>
    <property type="project" value="UniProtKB-KW"/>
</dbReference>
<evidence type="ECO:0000256" key="6">
    <source>
        <dbReference type="RuleBase" id="RU367044"/>
    </source>
</evidence>
<name>A0A835IW20_9MAGN</name>
<feature type="chain" id="PRO_5033097590" description="S-protein homolog" evidence="6">
    <location>
        <begin position="32"/>
        <end position="153"/>
    </location>
</feature>
<protein>
    <recommendedName>
        <fullName evidence="6">S-protein homolog</fullName>
    </recommendedName>
</protein>
<evidence type="ECO:0000256" key="4">
    <source>
        <dbReference type="ARBA" id="ARBA00022525"/>
    </source>
</evidence>
<keyword evidence="4 6" id="KW-0964">Secreted</keyword>
<evidence type="ECO:0000256" key="5">
    <source>
        <dbReference type="ARBA" id="ARBA00022729"/>
    </source>
</evidence>
<reference evidence="7 8" key="1">
    <citation type="submission" date="2020-10" db="EMBL/GenBank/DDBJ databases">
        <title>The Coptis chinensis genome and diversification of protoberbering-type alkaloids.</title>
        <authorList>
            <person name="Wang B."/>
            <person name="Shu S."/>
            <person name="Song C."/>
            <person name="Liu Y."/>
        </authorList>
    </citation>
    <scope>NUCLEOTIDE SEQUENCE [LARGE SCALE GENOMIC DNA]</scope>
    <source>
        <strain evidence="7">HL-2020</strain>
        <tissue evidence="7">Leaf</tissue>
    </source>
</reference>
<evidence type="ECO:0000256" key="2">
    <source>
        <dbReference type="ARBA" id="ARBA00005581"/>
    </source>
</evidence>
<dbReference type="Proteomes" id="UP000631114">
    <property type="component" value="Unassembled WGS sequence"/>
</dbReference>
<sequence length="153" mass="17306">MDTGLNKTYGYKLTLLAISLFLSLQCSTVSGTNWGSGFASVYLKNDIAENITLYAHCKSADNDLGKRILSYGQSFDWSFGINFFRTTLFWCNLWYLADSEGGVVSGSGDIFRVKQLEGCENNFDCYRAARKDGVHAYKFDPQQEDYILFAWMS</sequence>
<dbReference type="PANTHER" id="PTHR31232">
    <property type="match status" value="1"/>
</dbReference>
<evidence type="ECO:0000313" key="7">
    <source>
        <dbReference type="EMBL" id="KAF9624591.1"/>
    </source>
</evidence>
<dbReference type="Pfam" id="PF05938">
    <property type="entry name" value="Self-incomp_S1"/>
    <property type="match status" value="1"/>
</dbReference>
<dbReference type="GO" id="GO:0005576">
    <property type="term" value="C:extracellular region"/>
    <property type="evidence" value="ECO:0007669"/>
    <property type="project" value="UniProtKB-SubCell"/>
</dbReference>
<dbReference type="OrthoDB" id="1727555at2759"/>
<comment type="subcellular location">
    <subcellularLocation>
        <location evidence="1 6">Secreted</location>
    </subcellularLocation>
</comment>